<dbReference type="GO" id="GO:0052621">
    <property type="term" value="F:diguanylate cyclase activity"/>
    <property type="evidence" value="ECO:0007669"/>
    <property type="project" value="UniProtKB-EC"/>
</dbReference>
<dbReference type="AlphaFoldDB" id="A0A7C2AKX0"/>
<reference evidence="6" key="1">
    <citation type="journal article" date="2020" name="mSystems">
        <title>Genome- and Community-Level Interaction Insights into Carbon Utilization and Element Cycling Functions of Hydrothermarchaeota in Hydrothermal Sediment.</title>
        <authorList>
            <person name="Zhou Z."/>
            <person name="Liu Y."/>
            <person name="Xu W."/>
            <person name="Pan J."/>
            <person name="Luo Z.H."/>
            <person name="Li M."/>
        </authorList>
    </citation>
    <scope>NUCLEOTIDE SEQUENCE [LARGE SCALE GENOMIC DNA]</scope>
    <source>
        <strain evidence="6">HyVt-389</strain>
    </source>
</reference>
<evidence type="ECO:0000256" key="2">
    <source>
        <dbReference type="ARBA" id="ARBA00034247"/>
    </source>
</evidence>
<comment type="caution">
    <text evidence="6">The sequence shown here is derived from an EMBL/GenBank/DDBJ whole genome shotgun (WGS) entry which is preliminary data.</text>
</comment>
<evidence type="ECO:0000256" key="1">
    <source>
        <dbReference type="ARBA" id="ARBA00012528"/>
    </source>
</evidence>
<dbReference type="NCBIfam" id="TIGR00254">
    <property type="entry name" value="GGDEF"/>
    <property type="match status" value="1"/>
</dbReference>
<dbReference type="PROSITE" id="PS50887">
    <property type="entry name" value="GGDEF"/>
    <property type="match status" value="1"/>
</dbReference>
<evidence type="ECO:0000313" key="6">
    <source>
        <dbReference type="EMBL" id="HEC67636.1"/>
    </source>
</evidence>
<dbReference type="SUPFAM" id="SSF52172">
    <property type="entry name" value="CheY-like"/>
    <property type="match status" value="1"/>
</dbReference>
<dbReference type="PANTHER" id="PTHR45138">
    <property type="entry name" value="REGULATORY COMPONENTS OF SENSORY TRANSDUCTION SYSTEM"/>
    <property type="match status" value="1"/>
</dbReference>
<dbReference type="PROSITE" id="PS50110">
    <property type="entry name" value="RESPONSE_REGULATORY"/>
    <property type="match status" value="1"/>
</dbReference>
<dbReference type="EMBL" id="DRIH01000073">
    <property type="protein sequence ID" value="HEC67636.1"/>
    <property type="molecule type" value="Genomic_DNA"/>
</dbReference>
<protein>
    <recommendedName>
        <fullName evidence="1">diguanylate cyclase</fullName>
        <ecNumber evidence="1">2.7.7.65</ecNumber>
    </recommendedName>
</protein>
<dbReference type="GO" id="GO:0043709">
    <property type="term" value="P:cell adhesion involved in single-species biofilm formation"/>
    <property type="evidence" value="ECO:0007669"/>
    <property type="project" value="TreeGrafter"/>
</dbReference>
<dbReference type="SMART" id="SM00267">
    <property type="entry name" value="GGDEF"/>
    <property type="match status" value="1"/>
</dbReference>
<dbReference type="GO" id="GO:0000160">
    <property type="term" value="P:phosphorelay signal transduction system"/>
    <property type="evidence" value="ECO:0007669"/>
    <property type="project" value="InterPro"/>
</dbReference>
<dbReference type="InterPro" id="IPR000160">
    <property type="entry name" value="GGDEF_dom"/>
</dbReference>
<dbReference type="InterPro" id="IPR001789">
    <property type="entry name" value="Sig_transdc_resp-reg_receiver"/>
</dbReference>
<name>A0A7C2AKX0_DESA2</name>
<dbReference type="PANTHER" id="PTHR45138:SF9">
    <property type="entry name" value="DIGUANYLATE CYCLASE DGCM-RELATED"/>
    <property type="match status" value="1"/>
</dbReference>
<dbReference type="Pfam" id="PF00072">
    <property type="entry name" value="Response_reg"/>
    <property type="match status" value="1"/>
</dbReference>
<keyword evidence="3" id="KW-0597">Phosphoprotein</keyword>
<dbReference type="InterPro" id="IPR050469">
    <property type="entry name" value="Diguanylate_Cyclase"/>
</dbReference>
<dbReference type="Gene3D" id="3.40.50.2300">
    <property type="match status" value="1"/>
</dbReference>
<dbReference type="GO" id="GO:1902201">
    <property type="term" value="P:negative regulation of bacterial-type flagellum-dependent cell motility"/>
    <property type="evidence" value="ECO:0007669"/>
    <property type="project" value="TreeGrafter"/>
</dbReference>
<dbReference type="SUPFAM" id="SSF55073">
    <property type="entry name" value="Nucleotide cyclase"/>
    <property type="match status" value="1"/>
</dbReference>
<dbReference type="InterPro" id="IPR029787">
    <property type="entry name" value="Nucleotide_cyclase"/>
</dbReference>
<dbReference type="CDD" id="cd01949">
    <property type="entry name" value="GGDEF"/>
    <property type="match status" value="1"/>
</dbReference>
<organism evidence="6">
    <name type="scientific">Desulfofervidus auxilii</name>
    <dbReference type="NCBI Taxonomy" id="1621989"/>
    <lineage>
        <taxon>Bacteria</taxon>
        <taxon>Pseudomonadati</taxon>
        <taxon>Thermodesulfobacteriota</taxon>
        <taxon>Candidatus Desulfofervidia</taxon>
        <taxon>Candidatus Desulfofervidales</taxon>
        <taxon>Candidatus Desulfofervidaceae</taxon>
        <taxon>Candidatus Desulfofervidus</taxon>
    </lineage>
</organism>
<sequence>MKYQPLFHFTKMFASSSKVVLAEDNESIAKLLLLILEDHNFETKWVFLGNKVISTCLEKIPDLIILDPILPDKEGFELLKEIKSHIILSEIPIILILDEEKQKGRFLHFSPLDILVKPVNLNELSLKIKNWVGVLENQKTLKKKAMTDALTGLLNDLALEKELTIACYYAEKFGKNFSTLMIDIDYFTKYNNIYGHRFGDSLLQTLAVFWKGALRPTDAIFRYKGPSFVAILQDTPLEQGINAAERLRRITYERSLPHQQGLNNVVTISIGVTAFKKGDTPGIILHRAASYLTKAKKSGRNVVKSGI</sequence>
<feature type="modified residue" description="4-aspartylphosphate" evidence="3">
    <location>
        <position position="67"/>
    </location>
</feature>
<gene>
    <name evidence="6" type="ORF">ENI35_02305</name>
</gene>
<dbReference type="EC" id="2.7.7.65" evidence="1"/>
<dbReference type="Pfam" id="PF00990">
    <property type="entry name" value="GGDEF"/>
    <property type="match status" value="1"/>
</dbReference>
<dbReference type="Proteomes" id="UP000885738">
    <property type="component" value="Unassembled WGS sequence"/>
</dbReference>
<feature type="domain" description="Response regulatory" evidence="4">
    <location>
        <begin position="18"/>
        <end position="132"/>
    </location>
</feature>
<comment type="catalytic activity">
    <reaction evidence="2">
        <text>2 GTP = 3',3'-c-di-GMP + 2 diphosphate</text>
        <dbReference type="Rhea" id="RHEA:24898"/>
        <dbReference type="ChEBI" id="CHEBI:33019"/>
        <dbReference type="ChEBI" id="CHEBI:37565"/>
        <dbReference type="ChEBI" id="CHEBI:58805"/>
        <dbReference type="EC" id="2.7.7.65"/>
    </reaction>
</comment>
<dbReference type="InterPro" id="IPR011006">
    <property type="entry name" value="CheY-like_superfamily"/>
</dbReference>
<evidence type="ECO:0000259" key="5">
    <source>
        <dbReference type="PROSITE" id="PS50887"/>
    </source>
</evidence>
<dbReference type="InterPro" id="IPR043128">
    <property type="entry name" value="Rev_trsase/Diguanyl_cyclase"/>
</dbReference>
<dbReference type="GO" id="GO:0005886">
    <property type="term" value="C:plasma membrane"/>
    <property type="evidence" value="ECO:0007669"/>
    <property type="project" value="TreeGrafter"/>
</dbReference>
<dbReference type="SMART" id="SM00448">
    <property type="entry name" value="REC"/>
    <property type="match status" value="1"/>
</dbReference>
<evidence type="ECO:0000256" key="3">
    <source>
        <dbReference type="PROSITE-ProRule" id="PRU00169"/>
    </source>
</evidence>
<accession>A0A7C2AKX0</accession>
<proteinExistence type="predicted"/>
<evidence type="ECO:0000259" key="4">
    <source>
        <dbReference type="PROSITE" id="PS50110"/>
    </source>
</evidence>
<feature type="domain" description="GGDEF" evidence="5">
    <location>
        <begin position="175"/>
        <end position="307"/>
    </location>
</feature>
<dbReference type="Gene3D" id="3.30.70.270">
    <property type="match status" value="1"/>
</dbReference>